<dbReference type="RefSeq" id="WP_084289625.1">
    <property type="nucleotide sequence ID" value="NZ_FWYB01000006.1"/>
</dbReference>
<dbReference type="SMART" id="SM00710">
    <property type="entry name" value="PbH1"/>
    <property type="match status" value="7"/>
</dbReference>
<dbReference type="GO" id="GO:0016829">
    <property type="term" value="F:lyase activity"/>
    <property type="evidence" value="ECO:0007669"/>
    <property type="project" value="UniProtKB-KW"/>
</dbReference>
<gene>
    <name evidence="2" type="ORF">SAMN04488101_10617</name>
</gene>
<evidence type="ECO:0000313" key="2">
    <source>
        <dbReference type="EMBL" id="SMC93746.1"/>
    </source>
</evidence>
<keyword evidence="1" id="KW-0732">Signal</keyword>
<dbReference type="InterPro" id="IPR012334">
    <property type="entry name" value="Pectin_lyas_fold"/>
</dbReference>
<accession>A0A1W2D9C6</accession>
<sequence length="773" mass="85173">MIANTFFLSFLLLFSLNSFSSNIVVDSPQALSKAVASAKPGDVIYLKDKEWINANIQLQGKGAAKAPIVIMPQTPGGVTFTGQSSIQIGGEYLVVKGFHFRNGYSPKRDVISFRINNDMLANNCRVSNIVIENYSQPERFKSDNWVTFYGKNNRVDHCTFVNKLNAGPLIVAELDDARSQENHHSIDSNYFKGRQRFGSNGGETIRIGNSRYSLTASRTNIVSNYFERCNGEVEVVSVKSGNNNVSFNTFYECEGGLVLRHGSENVVEGNFFIGNNKPFTGGVRVINPRQRVFNNVFYQLQGNNFRSALAVLNGVPNSLINRYYQVKDAIIENNTFINSGSILFGAGKDAERTLGPENVAFKNNLVLSQTNEVYTDANNDKGIVFTNNSLNDSFKGETPAGFKKVKINTISIKGYDLPYDAQFGANLKKLPLINKEATGAKWYKVVTNKSLRKPQSFIVKAAQSATIQGVVNNALAGDTIVLADEGYYKMVSGIIVSKPLIIMAAKNLKNRPVLVNASLKSLPAFITIQNGGDLTVKGLAFKGTYESFSAADAGIKSTEQPMNRPYLLTIDDCEFYDYNESTNSGFKASKSTLADSLVVINSIFHHMSGSGIDLSAEKDDKGIYNAEYTIIKNCTFTNLLGSAINIYRGGNDESTLGPFVTIDHCTFNEVENREQGTVIRLVGAQQATVTNSNFSNSGQGGRSILFQEYRWDNILVDYCNFYESGKVESFYNKATGKHIYSAKPNYANPERLNFQWQGTSPITSNQLPIGVSK</sequence>
<dbReference type="Gene3D" id="2.160.20.10">
    <property type="entry name" value="Single-stranded right-handed beta-helix, Pectin lyase-like"/>
    <property type="match status" value="2"/>
</dbReference>
<keyword evidence="2" id="KW-0456">Lyase</keyword>
<dbReference type="SUPFAM" id="SSF51126">
    <property type="entry name" value="Pectin lyase-like"/>
    <property type="match status" value="2"/>
</dbReference>
<organism evidence="2 3">
    <name type="scientific">Pedobacter nyackensis</name>
    <dbReference type="NCBI Taxonomy" id="475255"/>
    <lineage>
        <taxon>Bacteria</taxon>
        <taxon>Pseudomonadati</taxon>
        <taxon>Bacteroidota</taxon>
        <taxon>Sphingobacteriia</taxon>
        <taxon>Sphingobacteriales</taxon>
        <taxon>Sphingobacteriaceae</taxon>
        <taxon>Pedobacter</taxon>
    </lineage>
</organism>
<feature type="chain" id="PRO_5012754711" evidence="1">
    <location>
        <begin position="21"/>
        <end position="773"/>
    </location>
</feature>
<dbReference type="Proteomes" id="UP000192678">
    <property type="component" value="Unassembled WGS sequence"/>
</dbReference>
<keyword evidence="3" id="KW-1185">Reference proteome</keyword>
<dbReference type="CDD" id="cd14251">
    <property type="entry name" value="PL-6"/>
    <property type="match status" value="1"/>
</dbReference>
<feature type="signal peptide" evidence="1">
    <location>
        <begin position="1"/>
        <end position="20"/>
    </location>
</feature>
<dbReference type="AlphaFoldDB" id="A0A1W2D9C6"/>
<dbReference type="InterPro" id="IPR006626">
    <property type="entry name" value="PbH1"/>
</dbReference>
<dbReference type="Pfam" id="PF14592">
    <property type="entry name" value="Chondroitinas_B"/>
    <property type="match status" value="1"/>
</dbReference>
<protein>
    <submittedName>
        <fullName evidence="2">Poly(Beta-D-mannuronate) lyase</fullName>
    </submittedName>
</protein>
<dbReference type="STRING" id="475255.SAMN04488101_10617"/>
<dbReference type="EMBL" id="FWYB01000006">
    <property type="protein sequence ID" value="SMC93746.1"/>
    <property type="molecule type" value="Genomic_DNA"/>
</dbReference>
<evidence type="ECO:0000313" key="3">
    <source>
        <dbReference type="Proteomes" id="UP000192678"/>
    </source>
</evidence>
<dbReference type="OrthoDB" id="6475864at2"/>
<reference evidence="2 3" key="1">
    <citation type="submission" date="2017-04" db="EMBL/GenBank/DDBJ databases">
        <authorList>
            <person name="Afonso C.L."/>
            <person name="Miller P.J."/>
            <person name="Scott M.A."/>
            <person name="Spackman E."/>
            <person name="Goraichik I."/>
            <person name="Dimitrov K.M."/>
            <person name="Suarez D.L."/>
            <person name="Swayne D.E."/>
        </authorList>
    </citation>
    <scope>NUCLEOTIDE SEQUENCE [LARGE SCALE GENOMIC DNA]</scope>
    <source>
        <strain evidence="2 3">DSM 19625</strain>
    </source>
</reference>
<name>A0A1W2D9C6_9SPHI</name>
<dbReference type="InterPro" id="IPR011050">
    <property type="entry name" value="Pectin_lyase_fold/virulence"/>
</dbReference>
<proteinExistence type="predicted"/>
<dbReference type="InterPro" id="IPR039513">
    <property type="entry name" value="PL-6"/>
</dbReference>
<evidence type="ECO:0000256" key="1">
    <source>
        <dbReference type="SAM" id="SignalP"/>
    </source>
</evidence>